<dbReference type="EMBL" id="MHKD01000021">
    <property type="protein sequence ID" value="OGY83253.1"/>
    <property type="molecule type" value="Genomic_DNA"/>
</dbReference>
<dbReference type="AlphaFoldDB" id="A0A1G2B225"/>
<evidence type="ECO:0000256" key="1">
    <source>
        <dbReference type="SAM" id="SignalP"/>
    </source>
</evidence>
<dbReference type="PROSITE" id="PS51257">
    <property type="entry name" value="PROKAR_LIPOPROTEIN"/>
    <property type="match status" value="1"/>
</dbReference>
<feature type="chain" id="PRO_5009581994" evidence="1">
    <location>
        <begin position="20"/>
        <end position="172"/>
    </location>
</feature>
<evidence type="ECO:0000313" key="3">
    <source>
        <dbReference type="Proteomes" id="UP000176952"/>
    </source>
</evidence>
<gene>
    <name evidence="2" type="ORF">A3F54_02720</name>
</gene>
<comment type="caution">
    <text evidence="2">The sequence shown here is derived from an EMBL/GenBank/DDBJ whole genome shotgun (WGS) entry which is preliminary data.</text>
</comment>
<name>A0A1G2B225_9BACT</name>
<proteinExistence type="predicted"/>
<protein>
    <submittedName>
        <fullName evidence="2">Uncharacterized protein</fullName>
    </submittedName>
</protein>
<sequence>MKFEVMFLFFVIIFTIGCAAQQSTTQQPAAQQSNKNSYTWVDNRPGFAKECLRQDVQKTSTETYQDCMARNAAVILFADARQQVVISGEARVAFQSEEIRENCQQVKVVGMYQSHIFTKPKDGVFEKAEFAGLLYDFPQATWYINVSDKRNEILLIPEYTHPYQDFTITCIF</sequence>
<organism evidence="2 3">
    <name type="scientific">Candidatus Kerfeldbacteria bacterium RIFCSPHIGHO2_12_FULL_48_17</name>
    <dbReference type="NCBI Taxonomy" id="1798542"/>
    <lineage>
        <taxon>Bacteria</taxon>
        <taxon>Candidatus Kerfeldiibacteriota</taxon>
    </lineage>
</organism>
<reference evidence="2 3" key="1">
    <citation type="journal article" date="2016" name="Nat. Commun.">
        <title>Thousands of microbial genomes shed light on interconnected biogeochemical processes in an aquifer system.</title>
        <authorList>
            <person name="Anantharaman K."/>
            <person name="Brown C.T."/>
            <person name="Hug L.A."/>
            <person name="Sharon I."/>
            <person name="Castelle C.J."/>
            <person name="Probst A.J."/>
            <person name="Thomas B.C."/>
            <person name="Singh A."/>
            <person name="Wilkins M.J."/>
            <person name="Karaoz U."/>
            <person name="Brodie E.L."/>
            <person name="Williams K.H."/>
            <person name="Hubbard S.S."/>
            <person name="Banfield J.F."/>
        </authorList>
    </citation>
    <scope>NUCLEOTIDE SEQUENCE [LARGE SCALE GENOMIC DNA]</scope>
</reference>
<keyword evidence="1" id="KW-0732">Signal</keyword>
<accession>A0A1G2B225</accession>
<evidence type="ECO:0000313" key="2">
    <source>
        <dbReference type="EMBL" id="OGY83253.1"/>
    </source>
</evidence>
<dbReference type="Proteomes" id="UP000176952">
    <property type="component" value="Unassembled WGS sequence"/>
</dbReference>
<feature type="signal peptide" evidence="1">
    <location>
        <begin position="1"/>
        <end position="19"/>
    </location>
</feature>